<sequence length="303" mass="33412">MFGNSNGGLWELITASLADEGRGEIVDYHAISGGSINSAYRATTESGDHLFVKTNHANGLAMFEAEFDGLNELADAEAIRVPRPIATGSGAGRAWFVSEYIRIGRGRGDSAAEMGRQMAALHRKTADRFGWFRDNTIGTTPQPNAQTSNWVNFYRDQRLGFQLELAGHNGFGGALLRNGERLLSDLDRFFSSYTPEPSLLHGDLWGGNHAFDENGAPVIFDPAVYYGDREADIAMTELFGGFGSDFYDAYNESWPLDEGYRVRKTLYNLYHILNHANLFGGGYASQASSMIDMLLSEASFERI</sequence>
<dbReference type="SUPFAM" id="SSF56112">
    <property type="entry name" value="Protein kinase-like (PK-like)"/>
    <property type="match status" value="1"/>
</dbReference>
<dbReference type="OrthoDB" id="5291879at2"/>
<dbReference type="PIRSF" id="PIRSF006221">
    <property type="entry name" value="Ketosamine-3-kinase"/>
    <property type="match status" value="1"/>
</dbReference>
<dbReference type="Pfam" id="PF03881">
    <property type="entry name" value="Fructosamin_kin"/>
    <property type="match status" value="1"/>
</dbReference>
<dbReference type="InterPro" id="IPR011009">
    <property type="entry name" value="Kinase-like_dom_sf"/>
</dbReference>
<comment type="similarity">
    <text evidence="1 2">Belongs to the fructosamine kinase family.</text>
</comment>
<keyword evidence="2 3" id="KW-0418">Kinase</keyword>
<keyword evidence="4" id="KW-1185">Reference proteome</keyword>
<organism evidence="3 4">
    <name type="scientific">Mariprofundus ferrinatatus</name>
    <dbReference type="NCBI Taxonomy" id="1921087"/>
    <lineage>
        <taxon>Bacteria</taxon>
        <taxon>Pseudomonadati</taxon>
        <taxon>Pseudomonadota</taxon>
        <taxon>Candidatius Mariprofundia</taxon>
        <taxon>Mariprofundales</taxon>
        <taxon>Mariprofundaceae</taxon>
        <taxon>Mariprofundus</taxon>
    </lineage>
</organism>
<dbReference type="KEGG" id="mfn:Ga0123462_1223"/>
<dbReference type="EMBL" id="CP018800">
    <property type="protein sequence ID" value="ATX82087.1"/>
    <property type="molecule type" value="Genomic_DNA"/>
</dbReference>
<dbReference type="PANTHER" id="PTHR12149">
    <property type="entry name" value="FRUCTOSAMINE 3 KINASE-RELATED PROTEIN"/>
    <property type="match status" value="1"/>
</dbReference>
<protein>
    <submittedName>
        <fullName evidence="3">Fructosamine-3-kinase</fullName>
    </submittedName>
</protein>
<evidence type="ECO:0000256" key="1">
    <source>
        <dbReference type="ARBA" id="ARBA00009460"/>
    </source>
</evidence>
<evidence type="ECO:0000313" key="4">
    <source>
        <dbReference type="Proteomes" id="UP000231637"/>
    </source>
</evidence>
<dbReference type="GO" id="GO:0016301">
    <property type="term" value="F:kinase activity"/>
    <property type="evidence" value="ECO:0007669"/>
    <property type="project" value="UniProtKB-UniRule"/>
</dbReference>
<keyword evidence="2" id="KW-0808">Transferase</keyword>
<dbReference type="RefSeq" id="WP_100265478.1">
    <property type="nucleotide sequence ID" value="NZ_CP018800.1"/>
</dbReference>
<dbReference type="PANTHER" id="PTHR12149:SF8">
    <property type="entry name" value="PROTEIN-RIBULOSAMINE 3-KINASE"/>
    <property type="match status" value="1"/>
</dbReference>
<dbReference type="InterPro" id="IPR016477">
    <property type="entry name" value="Fructo-/Ketosamine-3-kinase"/>
</dbReference>
<evidence type="ECO:0000256" key="2">
    <source>
        <dbReference type="PIRNR" id="PIRNR006221"/>
    </source>
</evidence>
<gene>
    <name evidence="3" type="ORF">Ga0123462_1223</name>
</gene>
<accession>A0A2K8L476</accession>
<reference evidence="3 4" key="1">
    <citation type="submission" date="2016-12" db="EMBL/GenBank/DDBJ databases">
        <title>Isolation and genomic insights into novel planktonic Zetaproteobacteria from stratified waters of the Chesapeake Bay.</title>
        <authorList>
            <person name="McAllister S.M."/>
            <person name="Kato S."/>
            <person name="Chan C.S."/>
            <person name="Chiu B.K."/>
            <person name="Field E.K."/>
        </authorList>
    </citation>
    <scope>NUCLEOTIDE SEQUENCE [LARGE SCALE GENOMIC DNA]</scope>
    <source>
        <strain evidence="3 4">CP-8</strain>
    </source>
</reference>
<evidence type="ECO:0000313" key="3">
    <source>
        <dbReference type="EMBL" id="ATX82087.1"/>
    </source>
</evidence>
<dbReference type="Gene3D" id="3.30.200.20">
    <property type="entry name" value="Phosphorylase Kinase, domain 1"/>
    <property type="match status" value="1"/>
</dbReference>
<dbReference type="AlphaFoldDB" id="A0A2K8L476"/>
<name>A0A2K8L476_9PROT</name>
<dbReference type="Proteomes" id="UP000231637">
    <property type="component" value="Chromosome"/>
</dbReference>
<proteinExistence type="inferred from homology"/>
<dbReference type="Gene3D" id="3.90.1200.10">
    <property type="match status" value="1"/>
</dbReference>